<keyword evidence="3" id="KW-1185">Reference proteome</keyword>
<proteinExistence type="predicted"/>
<evidence type="ECO:0000259" key="1">
    <source>
        <dbReference type="Pfam" id="PF11160"/>
    </source>
</evidence>
<dbReference type="AlphaFoldDB" id="W8RV42"/>
<dbReference type="Proteomes" id="UP000019593">
    <property type="component" value="Chromosome"/>
</dbReference>
<dbReference type="PATRIC" id="fig|1294273.3.peg.2798"/>
<dbReference type="KEGG" id="red:roselon_02835"/>
<dbReference type="EMBL" id="CP004372">
    <property type="protein sequence ID" value="AHM05133.1"/>
    <property type="molecule type" value="Genomic_DNA"/>
</dbReference>
<protein>
    <recommendedName>
        <fullName evidence="1">Hypervirulence associated protein TUDOR domain-containing protein</fullName>
    </recommendedName>
</protein>
<dbReference type="RefSeq" id="WP_025312829.1">
    <property type="nucleotide sequence ID" value="NZ_CP004372.1"/>
</dbReference>
<dbReference type="Pfam" id="PF11160">
    <property type="entry name" value="Hva1_TUDOR"/>
    <property type="match status" value="1"/>
</dbReference>
<feature type="domain" description="Hypervirulence associated protein TUDOR" evidence="1">
    <location>
        <begin position="5"/>
        <end position="62"/>
    </location>
</feature>
<evidence type="ECO:0000313" key="3">
    <source>
        <dbReference type="Proteomes" id="UP000019593"/>
    </source>
</evidence>
<dbReference type="InterPro" id="IPR021331">
    <property type="entry name" value="Hva1_TUDOR"/>
</dbReference>
<dbReference type="HOGENOM" id="CLU_180079_0_0_5"/>
<dbReference type="OrthoDB" id="283968at2"/>
<organism evidence="2 3">
    <name type="scientific">Roseicyclus elongatus DSM 19469</name>
    <dbReference type="NCBI Taxonomy" id="1294273"/>
    <lineage>
        <taxon>Bacteria</taxon>
        <taxon>Pseudomonadati</taxon>
        <taxon>Pseudomonadota</taxon>
        <taxon>Alphaproteobacteria</taxon>
        <taxon>Rhodobacterales</taxon>
        <taxon>Roseobacteraceae</taxon>
        <taxon>Roseicyclus</taxon>
    </lineage>
</organism>
<name>W8RV42_9RHOB</name>
<evidence type="ECO:0000313" key="2">
    <source>
        <dbReference type="EMBL" id="AHM05133.1"/>
    </source>
</evidence>
<accession>W8RV42</accession>
<dbReference type="STRING" id="1294273.roselon_02835"/>
<dbReference type="eggNOG" id="ENOG5032YVA">
    <property type="taxonomic scope" value="Bacteria"/>
</dbReference>
<reference evidence="2 3" key="1">
    <citation type="submission" date="2013-03" db="EMBL/GenBank/DDBJ databases">
        <authorList>
            <person name="Fiebig A."/>
            <person name="Goeker M."/>
            <person name="Klenk H.-P.P."/>
        </authorList>
    </citation>
    <scope>NUCLEOTIDE SEQUENCE [LARGE SCALE GENOMIC DNA]</scope>
    <source>
        <strain evidence="3">DSM 19469</strain>
    </source>
</reference>
<sequence length="69" mass="7485">MIRKGTAVTWSWGGGTASGQVVDRFTSDVTRTLKGTSVTRKASEDAPAFLIRQEDGDEVLKSITEIERA</sequence>
<gene>
    <name evidence="2" type="ORF">roselon_02835</name>
</gene>